<dbReference type="Pfam" id="PF01668">
    <property type="entry name" value="SmpB"/>
    <property type="match status" value="1"/>
</dbReference>
<dbReference type="NCBIfam" id="NF003843">
    <property type="entry name" value="PRK05422.1"/>
    <property type="match status" value="1"/>
</dbReference>
<dbReference type="GO" id="GO:0070930">
    <property type="term" value="P:trans-translation-dependent protein tagging"/>
    <property type="evidence" value="ECO:0007669"/>
    <property type="project" value="TreeGrafter"/>
</dbReference>
<dbReference type="EMBL" id="VUAA01000007">
    <property type="protein sequence ID" value="KAA1255281.1"/>
    <property type="molecule type" value="Genomic_DNA"/>
</dbReference>
<name>A0A5B1C515_VIBCL</name>
<dbReference type="PROSITE" id="PS01317">
    <property type="entry name" value="SSRP"/>
    <property type="match status" value="1"/>
</dbReference>
<dbReference type="CDD" id="cd09294">
    <property type="entry name" value="SmpB"/>
    <property type="match status" value="1"/>
</dbReference>
<dbReference type="Gene3D" id="2.40.280.10">
    <property type="match status" value="1"/>
</dbReference>
<proteinExistence type="inferred from homology"/>
<keyword evidence="2 3" id="KW-0694">RNA-binding</keyword>
<protein>
    <recommendedName>
        <fullName evidence="3">SsrA-binding protein</fullName>
    </recommendedName>
    <alternativeName>
        <fullName evidence="3">Small protein B</fullName>
    </alternativeName>
</protein>
<comment type="subcellular location">
    <subcellularLocation>
        <location evidence="3">Cytoplasm</location>
    </subcellularLocation>
    <text evidence="3">The tmRNA-SmpB complex associates with stalled 70S ribosomes.</text>
</comment>
<dbReference type="InterPro" id="IPR000037">
    <property type="entry name" value="SsrA-bd_prot"/>
</dbReference>
<keyword evidence="1 3" id="KW-0963">Cytoplasm</keyword>
<dbReference type="Proteomes" id="UP000323225">
    <property type="component" value="Unassembled WGS sequence"/>
</dbReference>
<dbReference type="NCBIfam" id="TIGR00086">
    <property type="entry name" value="smpB"/>
    <property type="match status" value="1"/>
</dbReference>
<evidence type="ECO:0000256" key="1">
    <source>
        <dbReference type="ARBA" id="ARBA00022490"/>
    </source>
</evidence>
<evidence type="ECO:0000256" key="4">
    <source>
        <dbReference type="SAM" id="MobiDB-lite"/>
    </source>
</evidence>
<dbReference type="PANTHER" id="PTHR30308:SF2">
    <property type="entry name" value="SSRA-BINDING PROTEIN"/>
    <property type="match status" value="1"/>
</dbReference>
<feature type="region of interest" description="Disordered" evidence="4">
    <location>
        <begin position="129"/>
        <end position="148"/>
    </location>
</feature>
<dbReference type="GO" id="GO:0005829">
    <property type="term" value="C:cytosol"/>
    <property type="evidence" value="ECO:0007669"/>
    <property type="project" value="TreeGrafter"/>
</dbReference>
<evidence type="ECO:0000256" key="3">
    <source>
        <dbReference type="HAMAP-Rule" id="MF_00023"/>
    </source>
</evidence>
<dbReference type="GO" id="GO:0070929">
    <property type="term" value="P:trans-translation"/>
    <property type="evidence" value="ECO:0007669"/>
    <property type="project" value="UniProtKB-UniRule"/>
</dbReference>
<dbReference type="AlphaFoldDB" id="A0A5B1C515"/>
<dbReference type="HAMAP" id="MF_00023">
    <property type="entry name" value="SmpB"/>
    <property type="match status" value="1"/>
</dbReference>
<comment type="similarity">
    <text evidence="3">Belongs to the SmpB family.</text>
</comment>
<dbReference type="GO" id="GO:0003723">
    <property type="term" value="F:RNA binding"/>
    <property type="evidence" value="ECO:0007669"/>
    <property type="project" value="UniProtKB-UniRule"/>
</dbReference>
<reference evidence="5 6" key="1">
    <citation type="submission" date="2019-09" db="EMBL/GenBank/DDBJ databases">
        <authorList>
            <person name="Kritzky A."/>
            <person name="Schelkanova E.Y."/>
            <person name="Alkhova Z.V."/>
            <person name="Smirnova N.I."/>
        </authorList>
    </citation>
    <scope>NUCLEOTIDE SEQUENCE [LARGE SCALE GENOMIC DNA]</scope>
    <source>
        <strain evidence="5 6">M1526</strain>
    </source>
</reference>
<sequence>MKAIAKNRKASFEYHLKDRLEAGVCLEGWEVKALREGKINVTESYVFEKGGEMFVSNLRIEPLSMASTHVKADPLRIKKLLLNRKEIAKIVGDINKQGMTCVLTSVYWKNGKVKVEFALAKGKNNFDKRESLKKKSQDMEQKRNLKVR</sequence>
<evidence type="ECO:0000313" key="5">
    <source>
        <dbReference type="EMBL" id="KAA1255281.1"/>
    </source>
</evidence>
<comment type="caution">
    <text evidence="5">The sequence shown here is derived from an EMBL/GenBank/DDBJ whole genome shotgun (WGS) entry which is preliminary data.</text>
</comment>
<dbReference type="SUPFAM" id="SSF74982">
    <property type="entry name" value="Small protein B (SmpB)"/>
    <property type="match status" value="1"/>
</dbReference>
<evidence type="ECO:0000256" key="2">
    <source>
        <dbReference type="ARBA" id="ARBA00022884"/>
    </source>
</evidence>
<comment type="function">
    <text evidence="3">Required for rescue of stalled ribosomes mediated by trans-translation. Binds to transfer-messenger RNA (tmRNA), required for stable association of tmRNA with ribosomes. tmRNA and SmpB together mimic tRNA shape, replacing the anticodon stem-loop with SmpB. tmRNA is encoded by the ssrA gene; the 2 termini fold to resemble tRNA(Ala) and it encodes a 'tag peptide', a short internal open reading frame. During trans-translation Ala-aminoacylated tmRNA acts like a tRNA, entering the A-site of stalled ribosomes, displacing the stalled mRNA. The ribosome then switches to translate the ORF on the tmRNA; the nascent peptide is terminated with the 'tag peptide' encoded by the tmRNA and targeted for degradation. The ribosome is freed to recommence translation, which seems to be the essential function of trans-translation.</text>
</comment>
<accession>A0A5B1C515</accession>
<dbReference type="InterPro" id="IPR020081">
    <property type="entry name" value="SsrA-bd_prot_CS"/>
</dbReference>
<dbReference type="PANTHER" id="PTHR30308">
    <property type="entry name" value="TMRNA-BINDING COMPONENT OF TRANS-TRANSLATION TAGGING COMPLEX"/>
    <property type="match status" value="1"/>
</dbReference>
<evidence type="ECO:0000313" key="6">
    <source>
        <dbReference type="Proteomes" id="UP000323225"/>
    </source>
</evidence>
<gene>
    <name evidence="3 5" type="primary">smpB</name>
    <name evidence="5" type="ORF">F0M16_08675</name>
</gene>
<dbReference type="InterPro" id="IPR023620">
    <property type="entry name" value="SmpB"/>
</dbReference>
<organism evidence="5 6">
    <name type="scientific">Vibrio cholerae</name>
    <dbReference type="NCBI Taxonomy" id="666"/>
    <lineage>
        <taxon>Bacteria</taxon>
        <taxon>Pseudomonadati</taxon>
        <taxon>Pseudomonadota</taxon>
        <taxon>Gammaproteobacteria</taxon>
        <taxon>Vibrionales</taxon>
        <taxon>Vibrionaceae</taxon>
        <taxon>Vibrio</taxon>
    </lineage>
</organism>